<feature type="region of interest" description="Disordered" evidence="1">
    <location>
        <begin position="1"/>
        <end position="54"/>
    </location>
</feature>
<keyword evidence="3" id="KW-1185">Reference proteome</keyword>
<evidence type="ECO:0000313" key="2">
    <source>
        <dbReference type="EMBL" id="BES95846.1"/>
    </source>
</evidence>
<gene>
    <name evidence="2" type="ORF">NTJ_08655</name>
</gene>
<organism evidence="2 3">
    <name type="scientific">Nesidiocoris tenuis</name>
    <dbReference type="NCBI Taxonomy" id="355587"/>
    <lineage>
        <taxon>Eukaryota</taxon>
        <taxon>Metazoa</taxon>
        <taxon>Ecdysozoa</taxon>
        <taxon>Arthropoda</taxon>
        <taxon>Hexapoda</taxon>
        <taxon>Insecta</taxon>
        <taxon>Pterygota</taxon>
        <taxon>Neoptera</taxon>
        <taxon>Paraneoptera</taxon>
        <taxon>Hemiptera</taxon>
        <taxon>Heteroptera</taxon>
        <taxon>Panheteroptera</taxon>
        <taxon>Cimicomorpha</taxon>
        <taxon>Miridae</taxon>
        <taxon>Dicyphina</taxon>
        <taxon>Nesidiocoris</taxon>
    </lineage>
</organism>
<name>A0ABN7AUI7_9HEMI</name>
<dbReference type="Proteomes" id="UP001307889">
    <property type="component" value="Chromosome 6"/>
</dbReference>
<accession>A0ABN7AUI7</accession>
<evidence type="ECO:0000256" key="1">
    <source>
        <dbReference type="SAM" id="MobiDB-lite"/>
    </source>
</evidence>
<protein>
    <submittedName>
        <fullName evidence="2">Uncharacterized protein</fullName>
    </submittedName>
</protein>
<feature type="compositionally biased region" description="Polar residues" evidence="1">
    <location>
        <begin position="39"/>
        <end position="52"/>
    </location>
</feature>
<proteinExistence type="predicted"/>
<dbReference type="EMBL" id="AP028914">
    <property type="protein sequence ID" value="BES95846.1"/>
    <property type="molecule type" value="Genomic_DNA"/>
</dbReference>
<sequence length="130" mass="13827">MREREGRTLISSQKHLTQCGNSESEREGKGKTRGGLQLSVGSTGGDLTTSAASPPAELSREILYSGARLITDTACIASPAVYRHVFYSAGVTRQETIAVPSRRIGGVAGETFPLRMGEVAEFLVRGRNSG</sequence>
<reference evidence="2 3" key="1">
    <citation type="submission" date="2023-09" db="EMBL/GenBank/DDBJ databases">
        <title>Nesidiocoris tenuis whole genome shotgun sequence.</title>
        <authorList>
            <person name="Shibata T."/>
            <person name="Shimoda M."/>
            <person name="Kobayashi T."/>
            <person name="Uehara T."/>
        </authorList>
    </citation>
    <scope>NUCLEOTIDE SEQUENCE [LARGE SCALE GENOMIC DNA]</scope>
    <source>
        <strain evidence="2 3">Japan</strain>
    </source>
</reference>
<evidence type="ECO:0000313" key="3">
    <source>
        <dbReference type="Proteomes" id="UP001307889"/>
    </source>
</evidence>
<feature type="compositionally biased region" description="Polar residues" evidence="1">
    <location>
        <begin position="9"/>
        <end position="22"/>
    </location>
</feature>